<sequence length="218" mass="24582">MVFGAQHSKTLAAPQLWLPLLSLPLSLTFLGDGIFPHKPVRRIWLQGAAAAWTPWAAHRHHRHERASLAVDLEMSTRRPRTVGREGRHGDGGGRTEKFGSPRAHSHLRALRWCLPAVPAVPFPLRILDLPIGRREARLTEPWPTIQSHIAYLQAVSNTSTSNATTVSITVRGKSATNYLSKMKPTQVHHISYMKNEVPHTHTSRHDKEFAEYAHFEFL</sequence>
<evidence type="ECO:0000256" key="1">
    <source>
        <dbReference type="SAM" id="MobiDB-lite"/>
    </source>
</evidence>
<reference evidence="3 4" key="1">
    <citation type="submission" date="2012-08" db="EMBL/GenBank/DDBJ databases">
        <title>Oryza genome evolution.</title>
        <authorList>
            <person name="Wing R.A."/>
        </authorList>
    </citation>
    <scope>NUCLEOTIDE SEQUENCE</scope>
</reference>
<evidence type="ECO:0000313" key="4">
    <source>
        <dbReference type="Proteomes" id="UP000032180"/>
    </source>
</evidence>
<dbReference type="Proteomes" id="UP000032180">
    <property type="component" value="Chromosome 7"/>
</dbReference>
<accession>A0A0D9WUX9</accession>
<feature type="chain" id="PRO_5002349108" evidence="2">
    <location>
        <begin position="29"/>
        <end position="218"/>
    </location>
</feature>
<evidence type="ECO:0000256" key="2">
    <source>
        <dbReference type="SAM" id="SignalP"/>
    </source>
</evidence>
<evidence type="ECO:0000313" key="3">
    <source>
        <dbReference type="EnsemblPlants" id="LPERR07G01100.1"/>
    </source>
</evidence>
<keyword evidence="2" id="KW-0732">Signal</keyword>
<dbReference type="HOGENOM" id="CLU_1268532_0_0_1"/>
<dbReference type="AlphaFoldDB" id="A0A0D9WUX9"/>
<reference evidence="3" key="3">
    <citation type="submission" date="2015-04" db="UniProtKB">
        <authorList>
            <consortium name="EnsemblPlants"/>
        </authorList>
    </citation>
    <scope>IDENTIFICATION</scope>
</reference>
<proteinExistence type="predicted"/>
<feature type="signal peptide" evidence="2">
    <location>
        <begin position="1"/>
        <end position="28"/>
    </location>
</feature>
<feature type="region of interest" description="Disordered" evidence="1">
    <location>
        <begin position="77"/>
        <end position="100"/>
    </location>
</feature>
<dbReference type="STRING" id="77586.A0A0D9WUX9"/>
<organism evidence="3 4">
    <name type="scientific">Leersia perrieri</name>
    <dbReference type="NCBI Taxonomy" id="77586"/>
    <lineage>
        <taxon>Eukaryota</taxon>
        <taxon>Viridiplantae</taxon>
        <taxon>Streptophyta</taxon>
        <taxon>Embryophyta</taxon>
        <taxon>Tracheophyta</taxon>
        <taxon>Spermatophyta</taxon>
        <taxon>Magnoliopsida</taxon>
        <taxon>Liliopsida</taxon>
        <taxon>Poales</taxon>
        <taxon>Poaceae</taxon>
        <taxon>BOP clade</taxon>
        <taxon>Oryzoideae</taxon>
        <taxon>Oryzeae</taxon>
        <taxon>Oryzinae</taxon>
        <taxon>Leersia</taxon>
    </lineage>
</organism>
<dbReference type="Gramene" id="LPERR07G01100.1">
    <property type="protein sequence ID" value="LPERR07G01100.1"/>
    <property type="gene ID" value="LPERR07G01100"/>
</dbReference>
<dbReference type="EnsemblPlants" id="LPERR07G01100.1">
    <property type="protein sequence ID" value="LPERR07G01100.1"/>
    <property type="gene ID" value="LPERR07G01100"/>
</dbReference>
<protein>
    <submittedName>
        <fullName evidence="3">Uncharacterized protein</fullName>
    </submittedName>
</protein>
<keyword evidence="4" id="KW-1185">Reference proteome</keyword>
<reference evidence="4" key="2">
    <citation type="submission" date="2013-12" db="EMBL/GenBank/DDBJ databases">
        <authorList>
            <person name="Yu Y."/>
            <person name="Lee S."/>
            <person name="de Baynast K."/>
            <person name="Wissotski M."/>
            <person name="Liu L."/>
            <person name="Talag J."/>
            <person name="Goicoechea J."/>
            <person name="Angelova A."/>
            <person name="Jetty R."/>
            <person name="Kudrna D."/>
            <person name="Golser W."/>
            <person name="Rivera L."/>
            <person name="Zhang J."/>
            <person name="Wing R."/>
        </authorList>
    </citation>
    <scope>NUCLEOTIDE SEQUENCE</scope>
</reference>
<feature type="compositionally biased region" description="Basic and acidic residues" evidence="1">
    <location>
        <begin position="82"/>
        <end position="99"/>
    </location>
</feature>
<name>A0A0D9WUX9_9ORYZ</name>